<dbReference type="Gramene" id="EFJ05966">
    <property type="protein sequence ID" value="EFJ05966"/>
    <property type="gene ID" value="SELMODRAFT_448972"/>
</dbReference>
<dbReference type="AlphaFoldDB" id="D8TBP7"/>
<dbReference type="KEGG" id="smo:SELMODRAFT_448972"/>
<name>D8TBP7_SELML</name>
<evidence type="ECO:0000313" key="2">
    <source>
        <dbReference type="Proteomes" id="UP000001514"/>
    </source>
</evidence>
<reference evidence="1 2" key="1">
    <citation type="journal article" date="2011" name="Science">
        <title>The Selaginella genome identifies genetic changes associated with the evolution of vascular plants.</title>
        <authorList>
            <person name="Banks J.A."/>
            <person name="Nishiyama T."/>
            <person name="Hasebe M."/>
            <person name="Bowman J.L."/>
            <person name="Gribskov M."/>
            <person name="dePamphilis C."/>
            <person name="Albert V.A."/>
            <person name="Aono N."/>
            <person name="Aoyama T."/>
            <person name="Ambrose B.A."/>
            <person name="Ashton N.W."/>
            <person name="Axtell M.J."/>
            <person name="Barker E."/>
            <person name="Barker M.S."/>
            <person name="Bennetzen J.L."/>
            <person name="Bonawitz N.D."/>
            <person name="Chapple C."/>
            <person name="Cheng C."/>
            <person name="Correa L.G."/>
            <person name="Dacre M."/>
            <person name="DeBarry J."/>
            <person name="Dreyer I."/>
            <person name="Elias M."/>
            <person name="Engstrom E.M."/>
            <person name="Estelle M."/>
            <person name="Feng L."/>
            <person name="Finet C."/>
            <person name="Floyd S.K."/>
            <person name="Frommer W.B."/>
            <person name="Fujita T."/>
            <person name="Gramzow L."/>
            <person name="Gutensohn M."/>
            <person name="Harholt J."/>
            <person name="Hattori M."/>
            <person name="Heyl A."/>
            <person name="Hirai T."/>
            <person name="Hiwatashi Y."/>
            <person name="Ishikawa M."/>
            <person name="Iwata M."/>
            <person name="Karol K.G."/>
            <person name="Koehler B."/>
            <person name="Kolukisaoglu U."/>
            <person name="Kubo M."/>
            <person name="Kurata T."/>
            <person name="Lalonde S."/>
            <person name="Li K."/>
            <person name="Li Y."/>
            <person name="Litt A."/>
            <person name="Lyons E."/>
            <person name="Manning G."/>
            <person name="Maruyama T."/>
            <person name="Michael T.P."/>
            <person name="Mikami K."/>
            <person name="Miyazaki S."/>
            <person name="Morinaga S."/>
            <person name="Murata T."/>
            <person name="Mueller-Roeber B."/>
            <person name="Nelson D.R."/>
            <person name="Obara M."/>
            <person name="Oguri Y."/>
            <person name="Olmstead R.G."/>
            <person name="Onodera N."/>
            <person name="Petersen B.L."/>
            <person name="Pils B."/>
            <person name="Prigge M."/>
            <person name="Rensing S.A."/>
            <person name="Riano-Pachon D.M."/>
            <person name="Roberts A.W."/>
            <person name="Sato Y."/>
            <person name="Scheller H.V."/>
            <person name="Schulz B."/>
            <person name="Schulz C."/>
            <person name="Shakirov E.V."/>
            <person name="Shibagaki N."/>
            <person name="Shinohara N."/>
            <person name="Shippen D.E."/>
            <person name="Soerensen I."/>
            <person name="Sotooka R."/>
            <person name="Sugimoto N."/>
            <person name="Sugita M."/>
            <person name="Sumikawa N."/>
            <person name="Tanurdzic M."/>
            <person name="Theissen G."/>
            <person name="Ulvskov P."/>
            <person name="Wakazuki S."/>
            <person name="Weng J.K."/>
            <person name="Willats W.W."/>
            <person name="Wipf D."/>
            <person name="Wolf P.G."/>
            <person name="Yang L."/>
            <person name="Zimmer A.D."/>
            <person name="Zhu Q."/>
            <person name="Mitros T."/>
            <person name="Hellsten U."/>
            <person name="Loque D."/>
            <person name="Otillar R."/>
            <person name="Salamov A."/>
            <person name="Schmutz J."/>
            <person name="Shapiro H."/>
            <person name="Lindquist E."/>
            <person name="Lucas S."/>
            <person name="Rokhsar D."/>
            <person name="Grigoriev I.V."/>
        </authorList>
    </citation>
    <scope>NUCLEOTIDE SEQUENCE [LARGE SCALE GENOMIC DNA]</scope>
</reference>
<gene>
    <name evidence="1" type="ORF">SELMODRAFT_448972</name>
</gene>
<organism evidence="2">
    <name type="scientific">Selaginella moellendorffii</name>
    <name type="common">Spikemoss</name>
    <dbReference type="NCBI Taxonomy" id="88036"/>
    <lineage>
        <taxon>Eukaryota</taxon>
        <taxon>Viridiplantae</taxon>
        <taxon>Streptophyta</taxon>
        <taxon>Embryophyta</taxon>
        <taxon>Tracheophyta</taxon>
        <taxon>Lycopodiopsida</taxon>
        <taxon>Selaginellales</taxon>
        <taxon>Selaginellaceae</taxon>
        <taxon>Selaginella</taxon>
    </lineage>
</organism>
<sequence length="71" mass="8342">MKGRSWTQSQFSCCGRSPQRSYHKKIVKLKMVVAWSVECIIMGPQEQKKKKKEKRGTFLWHYAASMKSKGY</sequence>
<dbReference type="InParanoid" id="D8TBP7"/>
<protein>
    <submittedName>
        <fullName evidence="1">Uncharacterized protein</fullName>
    </submittedName>
</protein>
<dbReference type="EMBL" id="GL377711">
    <property type="protein sequence ID" value="EFJ05966.1"/>
    <property type="molecule type" value="Genomic_DNA"/>
</dbReference>
<dbReference type="OrthoDB" id="27298at2759"/>
<accession>D8TBP7</accession>
<dbReference type="Proteomes" id="UP000001514">
    <property type="component" value="Unassembled WGS sequence"/>
</dbReference>
<dbReference type="HOGENOM" id="CLU_2744814_0_0_1"/>
<keyword evidence="2" id="KW-1185">Reference proteome</keyword>
<evidence type="ECO:0000313" key="1">
    <source>
        <dbReference type="EMBL" id="EFJ05966.1"/>
    </source>
</evidence>
<proteinExistence type="predicted"/>